<name>W7DY00_BIPV3</name>
<feature type="region of interest" description="Disordered" evidence="1">
    <location>
        <begin position="1"/>
        <end position="34"/>
    </location>
</feature>
<dbReference type="AlphaFoldDB" id="W7DY00"/>
<dbReference type="GeneID" id="26252645"/>
<dbReference type="HOGENOM" id="CLU_1434231_0_0_1"/>
<sequence>MKHCQDPMSLKRILNTDTADNLDTPDTPARKQHKVTAQHCSRLHTFGATTSTASRDKQYDNSAQTVDAVKYANPAQTYNAVNQYPPHAYPSQTLDGRCSVETLPPITAGVSSGASNIGRSSFKRDKKFIVVNPGDYYTPSNEYKPVCGTCGRDDLIWDNLDRHQESPYCVNERTFKLAYAKAVLNYRYD</sequence>
<dbReference type="RefSeq" id="XP_014550505.1">
    <property type="nucleotide sequence ID" value="XM_014695019.1"/>
</dbReference>
<keyword evidence="3" id="KW-1185">Reference proteome</keyword>
<dbReference type="OrthoDB" id="10280845at2759"/>
<evidence type="ECO:0000256" key="1">
    <source>
        <dbReference type="SAM" id="MobiDB-lite"/>
    </source>
</evidence>
<gene>
    <name evidence="2" type="ORF">COCVIDRAFT_21056</name>
</gene>
<dbReference type="Proteomes" id="UP000054337">
    <property type="component" value="Unassembled WGS sequence"/>
</dbReference>
<organism evidence="2 3">
    <name type="scientific">Bipolaris victoriae (strain FI3)</name>
    <name type="common">Victoria blight of oats agent</name>
    <name type="synonym">Cochliobolus victoriae</name>
    <dbReference type="NCBI Taxonomy" id="930091"/>
    <lineage>
        <taxon>Eukaryota</taxon>
        <taxon>Fungi</taxon>
        <taxon>Dikarya</taxon>
        <taxon>Ascomycota</taxon>
        <taxon>Pezizomycotina</taxon>
        <taxon>Dothideomycetes</taxon>
        <taxon>Pleosporomycetidae</taxon>
        <taxon>Pleosporales</taxon>
        <taxon>Pleosporineae</taxon>
        <taxon>Pleosporaceae</taxon>
        <taxon>Bipolaris</taxon>
    </lineage>
</organism>
<proteinExistence type="predicted"/>
<evidence type="ECO:0000313" key="3">
    <source>
        <dbReference type="Proteomes" id="UP000054337"/>
    </source>
</evidence>
<evidence type="ECO:0000313" key="2">
    <source>
        <dbReference type="EMBL" id="EUN20931.1"/>
    </source>
</evidence>
<accession>W7DY00</accession>
<dbReference type="EMBL" id="KI968875">
    <property type="protein sequence ID" value="EUN20931.1"/>
    <property type="molecule type" value="Genomic_DNA"/>
</dbReference>
<reference evidence="2 3" key="1">
    <citation type="journal article" date="2013" name="PLoS Genet.">
        <title>Comparative genome structure, secondary metabolite, and effector coding capacity across Cochliobolus pathogens.</title>
        <authorList>
            <person name="Condon B.J."/>
            <person name="Leng Y."/>
            <person name="Wu D."/>
            <person name="Bushley K.E."/>
            <person name="Ohm R.A."/>
            <person name="Otillar R."/>
            <person name="Martin J."/>
            <person name="Schackwitz W."/>
            <person name="Grimwood J."/>
            <person name="MohdZainudin N."/>
            <person name="Xue C."/>
            <person name="Wang R."/>
            <person name="Manning V.A."/>
            <person name="Dhillon B."/>
            <person name="Tu Z.J."/>
            <person name="Steffenson B.J."/>
            <person name="Salamov A."/>
            <person name="Sun H."/>
            <person name="Lowry S."/>
            <person name="LaButti K."/>
            <person name="Han J."/>
            <person name="Copeland A."/>
            <person name="Lindquist E."/>
            <person name="Barry K."/>
            <person name="Schmutz J."/>
            <person name="Baker S.E."/>
            <person name="Ciuffetti L.M."/>
            <person name="Grigoriev I.V."/>
            <person name="Zhong S."/>
            <person name="Turgeon B.G."/>
        </authorList>
    </citation>
    <scope>NUCLEOTIDE SEQUENCE [LARGE SCALE GENOMIC DNA]</scope>
    <source>
        <strain evidence="2 3">FI3</strain>
    </source>
</reference>
<protein>
    <submittedName>
        <fullName evidence="2">Uncharacterized protein</fullName>
    </submittedName>
</protein>